<evidence type="ECO:0000259" key="7">
    <source>
        <dbReference type="PROSITE" id="PS50252"/>
    </source>
</evidence>
<keyword evidence="9" id="KW-1185">Reference proteome</keyword>
<comment type="subcellular location">
    <subcellularLocation>
        <location evidence="5">Nucleus</location>
    </subcellularLocation>
</comment>
<dbReference type="GO" id="GO:0005634">
    <property type="term" value="C:nucleus"/>
    <property type="evidence" value="ECO:0007669"/>
    <property type="project" value="UniProtKB-SubCell"/>
</dbReference>
<dbReference type="CDD" id="cd00182">
    <property type="entry name" value="T-box"/>
    <property type="match status" value="1"/>
</dbReference>
<keyword evidence="4 5" id="KW-0539">Nucleus</keyword>
<dbReference type="SUPFAM" id="SSF49417">
    <property type="entry name" value="p53-like transcription factors"/>
    <property type="match status" value="1"/>
</dbReference>
<dbReference type="InterPro" id="IPR008967">
    <property type="entry name" value="p53-like_TF_DNA-bd_sf"/>
</dbReference>
<name>G0MQB0_CAEBE</name>
<dbReference type="GO" id="GO:0000981">
    <property type="term" value="F:DNA-binding transcription factor activity, RNA polymerase II-specific"/>
    <property type="evidence" value="ECO:0007669"/>
    <property type="project" value="TreeGrafter"/>
</dbReference>
<reference evidence="9" key="1">
    <citation type="submission" date="2011-07" db="EMBL/GenBank/DDBJ databases">
        <authorList>
            <consortium name="Caenorhabditis brenneri Sequencing and Analysis Consortium"/>
            <person name="Wilson R.K."/>
        </authorList>
    </citation>
    <scope>NUCLEOTIDE SEQUENCE [LARGE SCALE GENOMIC DNA]</scope>
    <source>
        <strain evidence="9">PB2801</strain>
    </source>
</reference>
<gene>
    <name evidence="8" type="ORF">CAEBREN_24578</name>
</gene>
<dbReference type="Pfam" id="PF00907">
    <property type="entry name" value="T-box"/>
    <property type="match status" value="1"/>
</dbReference>
<dbReference type="InParanoid" id="G0MQB0"/>
<keyword evidence="3" id="KW-0804">Transcription</keyword>
<dbReference type="InterPro" id="IPR036960">
    <property type="entry name" value="T-box_sf"/>
</dbReference>
<dbReference type="OMA" id="SHHIQIS"/>
<feature type="domain" description="T-box" evidence="7">
    <location>
        <begin position="13"/>
        <end position="175"/>
    </location>
</feature>
<sequence length="346" mass="38736">MSLSAPLQIQVSLRNKDVFDQFSSMLLEQVICKTPRIFFPMPHFDFSGLESGMMYKMGMRFDRISNEKYTYSKDLWQSTKNVPKLSASSDIHWTDAHDEKRWTKSGVQFKVHVSSHSGESDDTIQLESRVLYQAVLLVHRIGDGVPQEFKFPQLEFMAVAKYRNQKVIELKSSLNIHSCREQKIEKAKKRRALADIQNSKRQCGDSDSDDDDSQISNTTSSTSGNSSIQSSTSSTASPGLPISHHIQISSPAPDLSFNHHVAPATPPNPYFNYLPMAPGIQNIPPAPWGSSNNSQPMTPLSAPYGFTDNPNPVPHPIGYPPAPMAPRYPDPVLSPTDFAKYYQYPQ</sequence>
<feature type="region of interest" description="Disordered" evidence="6">
    <location>
        <begin position="187"/>
        <end position="251"/>
    </location>
</feature>
<dbReference type="PROSITE" id="PS50252">
    <property type="entry name" value="TBOX_3"/>
    <property type="match status" value="1"/>
</dbReference>
<dbReference type="Gene3D" id="2.60.40.820">
    <property type="entry name" value="Transcription factor, T-box"/>
    <property type="match status" value="1"/>
</dbReference>
<keyword evidence="1" id="KW-0805">Transcription regulation</keyword>
<dbReference type="GO" id="GO:0000978">
    <property type="term" value="F:RNA polymerase II cis-regulatory region sequence-specific DNA binding"/>
    <property type="evidence" value="ECO:0007669"/>
    <property type="project" value="InterPro"/>
</dbReference>
<dbReference type="PANTHER" id="PTHR11267:SF165">
    <property type="entry name" value="T-BOX TRANSCRIPTION FACTOR TBX-35"/>
    <property type="match status" value="1"/>
</dbReference>
<dbReference type="SMART" id="SM00425">
    <property type="entry name" value="TBOX"/>
    <property type="match status" value="1"/>
</dbReference>
<evidence type="ECO:0000313" key="8">
    <source>
        <dbReference type="EMBL" id="EGT40959.1"/>
    </source>
</evidence>
<accession>G0MQB0</accession>
<dbReference type="InterPro" id="IPR046360">
    <property type="entry name" value="T-box_DNA-bd"/>
</dbReference>
<feature type="compositionally biased region" description="Low complexity" evidence="6">
    <location>
        <begin position="214"/>
        <end position="235"/>
    </location>
</feature>
<evidence type="ECO:0000256" key="5">
    <source>
        <dbReference type="PROSITE-ProRule" id="PRU00201"/>
    </source>
</evidence>
<comment type="caution">
    <text evidence="5">Lacks conserved residue(s) required for the propagation of feature annotation.</text>
</comment>
<dbReference type="HOGENOM" id="CLU_802213_0_0_1"/>
<dbReference type="STRING" id="135651.G0MQB0"/>
<dbReference type="GO" id="GO:0045893">
    <property type="term" value="P:positive regulation of DNA-templated transcription"/>
    <property type="evidence" value="ECO:0007669"/>
    <property type="project" value="InterPro"/>
</dbReference>
<proteinExistence type="predicted"/>
<organism evidence="9">
    <name type="scientific">Caenorhabditis brenneri</name>
    <name type="common">Nematode worm</name>
    <dbReference type="NCBI Taxonomy" id="135651"/>
    <lineage>
        <taxon>Eukaryota</taxon>
        <taxon>Metazoa</taxon>
        <taxon>Ecdysozoa</taxon>
        <taxon>Nematoda</taxon>
        <taxon>Chromadorea</taxon>
        <taxon>Rhabditida</taxon>
        <taxon>Rhabditina</taxon>
        <taxon>Rhabditomorpha</taxon>
        <taxon>Rhabditoidea</taxon>
        <taxon>Rhabditidae</taxon>
        <taxon>Peloderinae</taxon>
        <taxon>Caenorhabditis</taxon>
    </lineage>
</organism>
<dbReference type="EMBL" id="GL379806">
    <property type="protein sequence ID" value="EGT40959.1"/>
    <property type="molecule type" value="Genomic_DNA"/>
</dbReference>
<dbReference type="eggNOG" id="KOG3585">
    <property type="taxonomic scope" value="Eukaryota"/>
</dbReference>
<evidence type="ECO:0000256" key="2">
    <source>
        <dbReference type="ARBA" id="ARBA00023125"/>
    </source>
</evidence>
<evidence type="ECO:0000256" key="4">
    <source>
        <dbReference type="ARBA" id="ARBA00023242"/>
    </source>
</evidence>
<dbReference type="GO" id="GO:0000785">
    <property type="term" value="C:chromatin"/>
    <property type="evidence" value="ECO:0007669"/>
    <property type="project" value="TreeGrafter"/>
</dbReference>
<protein>
    <recommendedName>
        <fullName evidence="7">T-box domain-containing protein</fullName>
    </recommendedName>
</protein>
<dbReference type="InterPro" id="IPR001699">
    <property type="entry name" value="TF_T-box"/>
</dbReference>
<dbReference type="GO" id="GO:0001708">
    <property type="term" value="P:cell fate specification"/>
    <property type="evidence" value="ECO:0007669"/>
    <property type="project" value="TreeGrafter"/>
</dbReference>
<keyword evidence="2 5" id="KW-0238">DNA-binding</keyword>
<dbReference type="Proteomes" id="UP000008068">
    <property type="component" value="Unassembled WGS sequence"/>
</dbReference>
<evidence type="ECO:0000256" key="3">
    <source>
        <dbReference type="ARBA" id="ARBA00023163"/>
    </source>
</evidence>
<evidence type="ECO:0000256" key="1">
    <source>
        <dbReference type="ARBA" id="ARBA00023015"/>
    </source>
</evidence>
<dbReference type="PANTHER" id="PTHR11267">
    <property type="entry name" value="T-BOX PROTEIN-RELATED"/>
    <property type="match status" value="1"/>
</dbReference>
<evidence type="ECO:0000313" key="9">
    <source>
        <dbReference type="Proteomes" id="UP000008068"/>
    </source>
</evidence>
<dbReference type="AlphaFoldDB" id="G0MQB0"/>
<evidence type="ECO:0000256" key="6">
    <source>
        <dbReference type="SAM" id="MobiDB-lite"/>
    </source>
</evidence>